<feature type="domain" description="HPt" evidence="23">
    <location>
        <begin position="681"/>
        <end position="775"/>
    </location>
</feature>
<keyword evidence="5 17" id="KW-0597">Phosphoprotein</keyword>
<dbReference type="SMART" id="SM00387">
    <property type="entry name" value="HATPase_c"/>
    <property type="match status" value="1"/>
</dbReference>
<evidence type="ECO:0000256" key="6">
    <source>
        <dbReference type="ARBA" id="ARBA00022679"/>
    </source>
</evidence>
<dbReference type="PROSITE" id="PS50894">
    <property type="entry name" value="HPT"/>
    <property type="match status" value="1"/>
</dbReference>
<dbReference type="InterPro" id="IPR036890">
    <property type="entry name" value="HATPase_C_sf"/>
</dbReference>
<evidence type="ECO:0000256" key="16">
    <source>
        <dbReference type="PROSITE-ProRule" id="PRU00110"/>
    </source>
</evidence>
<dbReference type="PANTHER" id="PTHR45339">
    <property type="entry name" value="HYBRID SIGNAL TRANSDUCTION HISTIDINE KINASE J"/>
    <property type="match status" value="1"/>
</dbReference>
<dbReference type="SMART" id="SM00304">
    <property type="entry name" value="HAMP"/>
    <property type="match status" value="1"/>
</dbReference>
<feature type="domain" description="Histidine kinase" evidence="20">
    <location>
        <begin position="274"/>
        <end position="495"/>
    </location>
</feature>
<dbReference type="Gene3D" id="6.10.340.10">
    <property type="match status" value="1"/>
</dbReference>
<dbReference type="RefSeq" id="WP_069024417.1">
    <property type="nucleotide sequence ID" value="NZ_LVJZ01000003.1"/>
</dbReference>
<dbReference type="InterPro" id="IPR004358">
    <property type="entry name" value="Sig_transdc_His_kin-like_C"/>
</dbReference>
<keyword evidence="8" id="KW-0547">Nucleotide-binding</keyword>
<dbReference type="EC" id="2.7.13.3" evidence="3"/>
<dbReference type="GO" id="GO:0005524">
    <property type="term" value="F:ATP binding"/>
    <property type="evidence" value="ECO:0007669"/>
    <property type="project" value="UniProtKB-KW"/>
</dbReference>
<evidence type="ECO:0000313" key="24">
    <source>
        <dbReference type="EMBL" id="ODB97063.1"/>
    </source>
</evidence>
<dbReference type="PROSITE" id="PS50109">
    <property type="entry name" value="HIS_KIN"/>
    <property type="match status" value="1"/>
</dbReference>
<dbReference type="Pfam" id="PF02518">
    <property type="entry name" value="HATPase_c"/>
    <property type="match status" value="1"/>
</dbReference>
<dbReference type="Gene3D" id="3.30.565.10">
    <property type="entry name" value="Histidine kinase-like ATPase, C-terminal domain"/>
    <property type="match status" value="1"/>
</dbReference>
<feature type="coiled-coil region" evidence="18">
    <location>
        <begin position="222"/>
        <end position="249"/>
    </location>
</feature>
<dbReference type="Proteomes" id="UP000094849">
    <property type="component" value="Unassembled WGS sequence"/>
</dbReference>
<dbReference type="CDD" id="cd16922">
    <property type="entry name" value="HATPase_EvgS-ArcB-TorS-like"/>
    <property type="match status" value="1"/>
</dbReference>
<dbReference type="InterPro" id="IPR036641">
    <property type="entry name" value="HPT_dom_sf"/>
</dbReference>
<dbReference type="InterPro" id="IPR003594">
    <property type="entry name" value="HATPase_dom"/>
</dbReference>
<dbReference type="FunFam" id="3.30.565.10:FF:000010">
    <property type="entry name" value="Sensor histidine kinase RcsC"/>
    <property type="match status" value="1"/>
</dbReference>
<dbReference type="GO" id="GO:0000155">
    <property type="term" value="F:phosphorelay sensor kinase activity"/>
    <property type="evidence" value="ECO:0007669"/>
    <property type="project" value="InterPro"/>
</dbReference>
<dbReference type="Pfam" id="PF00672">
    <property type="entry name" value="HAMP"/>
    <property type="match status" value="1"/>
</dbReference>
<dbReference type="FunFam" id="1.10.287.130:FF:000002">
    <property type="entry name" value="Two-component osmosensing histidine kinase"/>
    <property type="match status" value="1"/>
</dbReference>
<feature type="domain" description="HAMP" evidence="22">
    <location>
        <begin position="181"/>
        <end position="234"/>
    </location>
</feature>
<dbReference type="SUPFAM" id="SSF55874">
    <property type="entry name" value="ATPase domain of HSP90 chaperone/DNA topoisomerase II/histidine kinase"/>
    <property type="match status" value="1"/>
</dbReference>
<dbReference type="InterPro" id="IPR036097">
    <property type="entry name" value="HisK_dim/P_sf"/>
</dbReference>
<evidence type="ECO:0000256" key="17">
    <source>
        <dbReference type="PROSITE-ProRule" id="PRU00169"/>
    </source>
</evidence>
<accession>A0A1E2UQQ8</accession>
<dbReference type="PRINTS" id="PR00344">
    <property type="entry name" value="BCTRLSENSOR"/>
</dbReference>
<feature type="transmembrane region" description="Helical" evidence="19">
    <location>
        <begin position="154"/>
        <end position="175"/>
    </location>
</feature>
<dbReference type="InterPro" id="IPR003660">
    <property type="entry name" value="HAMP_dom"/>
</dbReference>
<dbReference type="STRING" id="1818881.A3196_09955"/>
<dbReference type="SUPFAM" id="SSF158472">
    <property type="entry name" value="HAMP domain-like"/>
    <property type="match status" value="1"/>
</dbReference>
<feature type="transmembrane region" description="Helical" evidence="19">
    <location>
        <begin position="15"/>
        <end position="35"/>
    </location>
</feature>
<evidence type="ECO:0000259" key="20">
    <source>
        <dbReference type="PROSITE" id="PS50109"/>
    </source>
</evidence>
<evidence type="ECO:0000256" key="7">
    <source>
        <dbReference type="ARBA" id="ARBA00022692"/>
    </source>
</evidence>
<keyword evidence="13 19" id="KW-0472">Membrane</keyword>
<dbReference type="InterPro" id="IPR003661">
    <property type="entry name" value="HisK_dim/P_dom"/>
</dbReference>
<dbReference type="InterPro" id="IPR005467">
    <property type="entry name" value="His_kinase_dom"/>
</dbReference>
<comment type="catalytic activity">
    <reaction evidence="1">
        <text>ATP + protein L-histidine = ADP + protein N-phospho-L-histidine.</text>
        <dbReference type="EC" id="2.7.13.3"/>
    </reaction>
</comment>
<dbReference type="SMART" id="SM00448">
    <property type="entry name" value="REC"/>
    <property type="match status" value="1"/>
</dbReference>
<proteinExistence type="predicted"/>
<dbReference type="GO" id="GO:0005886">
    <property type="term" value="C:plasma membrane"/>
    <property type="evidence" value="ECO:0007669"/>
    <property type="project" value="UniProtKB-SubCell"/>
</dbReference>
<evidence type="ECO:0000256" key="11">
    <source>
        <dbReference type="ARBA" id="ARBA00022989"/>
    </source>
</evidence>
<evidence type="ECO:0000256" key="14">
    <source>
        <dbReference type="ARBA" id="ARBA00064003"/>
    </source>
</evidence>
<dbReference type="AlphaFoldDB" id="A0A1E2UQQ8"/>
<evidence type="ECO:0000256" key="3">
    <source>
        <dbReference type="ARBA" id="ARBA00012438"/>
    </source>
</evidence>
<evidence type="ECO:0000256" key="8">
    <source>
        <dbReference type="ARBA" id="ARBA00022741"/>
    </source>
</evidence>
<keyword evidence="4" id="KW-1003">Cell membrane</keyword>
<evidence type="ECO:0000259" key="21">
    <source>
        <dbReference type="PROSITE" id="PS50110"/>
    </source>
</evidence>
<dbReference type="PROSITE" id="PS50110">
    <property type="entry name" value="RESPONSE_REGULATORY"/>
    <property type="match status" value="1"/>
</dbReference>
<name>A0A1E2UQQ8_9GAMM</name>
<evidence type="ECO:0000259" key="23">
    <source>
        <dbReference type="PROSITE" id="PS50894"/>
    </source>
</evidence>
<dbReference type="InterPro" id="IPR008207">
    <property type="entry name" value="Sig_transdc_His_kin_Hpt_dom"/>
</dbReference>
<dbReference type="InterPro" id="IPR033417">
    <property type="entry name" value="CHASE8"/>
</dbReference>
<gene>
    <name evidence="24" type="ORF">A3196_09955</name>
</gene>
<dbReference type="Pfam" id="PF17152">
    <property type="entry name" value="CHASE8"/>
    <property type="match status" value="1"/>
</dbReference>
<dbReference type="PANTHER" id="PTHR45339:SF1">
    <property type="entry name" value="HYBRID SIGNAL TRANSDUCTION HISTIDINE KINASE J"/>
    <property type="match status" value="1"/>
</dbReference>
<evidence type="ECO:0000256" key="19">
    <source>
        <dbReference type="SAM" id="Phobius"/>
    </source>
</evidence>
<evidence type="ECO:0000256" key="15">
    <source>
        <dbReference type="ARBA" id="ARBA00068150"/>
    </source>
</evidence>
<dbReference type="InterPro" id="IPR011006">
    <property type="entry name" value="CheY-like_superfamily"/>
</dbReference>
<feature type="modified residue" description="Phosphohistidine" evidence="16">
    <location>
        <position position="720"/>
    </location>
</feature>
<dbReference type="SUPFAM" id="SSF47226">
    <property type="entry name" value="Histidine-containing phosphotransfer domain, HPT domain"/>
    <property type="match status" value="1"/>
</dbReference>
<feature type="domain" description="Response regulatory" evidence="21">
    <location>
        <begin position="529"/>
        <end position="646"/>
    </location>
</feature>
<evidence type="ECO:0000313" key="25">
    <source>
        <dbReference type="Proteomes" id="UP000094849"/>
    </source>
</evidence>
<comment type="subunit">
    <text evidence="14">At low DSF concentrations, interacts with RpfF.</text>
</comment>
<evidence type="ECO:0000256" key="9">
    <source>
        <dbReference type="ARBA" id="ARBA00022777"/>
    </source>
</evidence>
<protein>
    <recommendedName>
        <fullName evidence="15">Sensory/regulatory protein RpfC</fullName>
        <ecNumber evidence="3">2.7.13.3</ecNumber>
    </recommendedName>
</protein>
<dbReference type="Pfam" id="PF00512">
    <property type="entry name" value="HisKA"/>
    <property type="match status" value="1"/>
</dbReference>
<keyword evidence="11 19" id="KW-1133">Transmembrane helix</keyword>
<evidence type="ECO:0000256" key="4">
    <source>
        <dbReference type="ARBA" id="ARBA00022475"/>
    </source>
</evidence>
<dbReference type="PROSITE" id="PS50885">
    <property type="entry name" value="HAMP"/>
    <property type="match status" value="1"/>
</dbReference>
<dbReference type="Gene3D" id="1.20.120.160">
    <property type="entry name" value="HPT domain"/>
    <property type="match status" value="1"/>
</dbReference>
<dbReference type="CDD" id="cd06225">
    <property type="entry name" value="HAMP"/>
    <property type="match status" value="1"/>
</dbReference>
<dbReference type="Gene3D" id="3.40.50.2300">
    <property type="match status" value="1"/>
</dbReference>
<keyword evidence="10" id="KW-0067">ATP-binding</keyword>
<feature type="modified residue" description="4-aspartylphosphate" evidence="17">
    <location>
        <position position="578"/>
    </location>
</feature>
<reference evidence="24 25" key="1">
    <citation type="submission" date="2016-03" db="EMBL/GenBank/DDBJ databases">
        <title>Chemosynthetic sulphur-oxidizing symbionts of marine invertebrate animals are capable of nitrogen fixation.</title>
        <authorList>
            <person name="Petersen J.M."/>
            <person name="Kemper A."/>
            <person name="Gruber-Vodicka H."/>
            <person name="Cardini U."/>
            <person name="Geest Mvander."/>
            <person name="Kleiner M."/>
            <person name="Bulgheresi S."/>
            <person name="Fussmann M."/>
            <person name="Herbold C."/>
            <person name="Seah B.K.B."/>
            <person name="Antony C.Paul."/>
            <person name="Liu D."/>
            <person name="Belitz A."/>
            <person name="Weber M."/>
        </authorList>
    </citation>
    <scope>NUCLEOTIDE SEQUENCE [LARGE SCALE GENOMIC DNA]</scope>
    <source>
        <strain evidence="24">G_D</strain>
    </source>
</reference>
<dbReference type="Pfam" id="PF00072">
    <property type="entry name" value="Response_reg"/>
    <property type="match status" value="1"/>
</dbReference>
<keyword evidence="18" id="KW-0175">Coiled coil</keyword>
<dbReference type="Pfam" id="PF01627">
    <property type="entry name" value="Hpt"/>
    <property type="match status" value="1"/>
</dbReference>
<dbReference type="EMBL" id="LVJZ01000003">
    <property type="protein sequence ID" value="ODB97063.1"/>
    <property type="molecule type" value="Genomic_DNA"/>
</dbReference>
<dbReference type="CDD" id="cd17546">
    <property type="entry name" value="REC_hyHK_CKI1_RcsC-like"/>
    <property type="match status" value="1"/>
</dbReference>
<dbReference type="CDD" id="cd00082">
    <property type="entry name" value="HisKA"/>
    <property type="match status" value="1"/>
</dbReference>
<organism evidence="24 25">
    <name type="scientific">Candidatus Thiodiazotropha endoloripes</name>
    <dbReference type="NCBI Taxonomy" id="1818881"/>
    <lineage>
        <taxon>Bacteria</taxon>
        <taxon>Pseudomonadati</taxon>
        <taxon>Pseudomonadota</taxon>
        <taxon>Gammaproteobacteria</taxon>
        <taxon>Chromatiales</taxon>
        <taxon>Sedimenticolaceae</taxon>
        <taxon>Candidatus Thiodiazotropha</taxon>
    </lineage>
</organism>
<dbReference type="SMART" id="SM00388">
    <property type="entry name" value="HisKA"/>
    <property type="match status" value="1"/>
</dbReference>
<evidence type="ECO:0000256" key="12">
    <source>
        <dbReference type="ARBA" id="ARBA00023012"/>
    </source>
</evidence>
<keyword evidence="6" id="KW-0808">Transferase</keyword>
<evidence type="ECO:0000256" key="18">
    <source>
        <dbReference type="SAM" id="Coils"/>
    </source>
</evidence>
<keyword evidence="25" id="KW-1185">Reference proteome</keyword>
<evidence type="ECO:0000259" key="22">
    <source>
        <dbReference type="PROSITE" id="PS50885"/>
    </source>
</evidence>
<evidence type="ECO:0000256" key="10">
    <source>
        <dbReference type="ARBA" id="ARBA00022840"/>
    </source>
</evidence>
<dbReference type="InterPro" id="IPR001789">
    <property type="entry name" value="Sig_transdc_resp-reg_receiver"/>
</dbReference>
<dbReference type="SUPFAM" id="SSF47384">
    <property type="entry name" value="Homodimeric domain of signal transducing histidine kinase"/>
    <property type="match status" value="1"/>
</dbReference>
<keyword evidence="9" id="KW-0418">Kinase</keyword>
<evidence type="ECO:0000256" key="1">
    <source>
        <dbReference type="ARBA" id="ARBA00000085"/>
    </source>
</evidence>
<comment type="caution">
    <text evidence="24">The sequence shown here is derived from an EMBL/GenBank/DDBJ whole genome shotgun (WGS) entry which is preliminary data.</text>
</comment>
<keyword evidence="12" id="KW-0902">Two-component regulatory system</keyword>
<evidence type="ECO:0000256" key="13">
    <source>
        <dbReference type="ARBA" id="ARBA00023136"/>
    </source>
</evidence>
<evidence type="ECO:0000256" key="5">
    <source>
        <dbReference type="ARBA" id="ARBA00022553"/>
    </source>
</evidence>
<dbReference type="SUPFAM" id="SSF52172">
    <property type="entry name" value="CheY-like"/>
    <property type="match status" value="1"/>
</dbReference>
<sequence>MNLLRNASIKQKIEAIILATAASVLLLSLFLFMVLEITSTRDETVSRLYTLARVLGANSSAAITFRDDQAAEDILSTLATQSDVVSAKILNLNRKAFAEYLSRSNTPEKQQTDAPNSSFLPFGLIEVEEPIVLDDELIGYFVIVGDMSNARSVLIQQALLILGVFIISMLFAVLLSSRFQKIVSAPVKQLLTTIEAITADHDFSRRAIRVSNDELGTLVDEFNIMLNKIEQYDRDLNAYQQDLEQVVAERTQELEWAKEGAEAASQAKSDFLATMSHEIRTPMSGVIGFAHLLEKTELDDQQADYLRIITSSANSLLDIIDDILDFSKMEAGKIKLENSNFVLESMIKSVQVLFTPKALEKGLKLVTYVAHDIPPVLYGDSTRLRQILINLIGNAIKFTDQGQVTINIEKQRQKNDRIALAIKIRDTGIGIAQDQQEQLFKPFQQADGSLTRHYGGTGLGLVIAKRLVHLMGGSISLKSAPDKGSEFTITIYLSLPQKEKMKDISVIDHSDDVKTQSLEPHGSLLNDMRILVVDDSNVNLMLAKTLLLNEGAEVVAVYSAIEAMEKISEINFDLILMDLEMPIMSGIDAAIQLRQPNSATENIPIIAVTAHVLPEKRKEVADAGMNDLLPKPYLPEQLYGIIAKWCKKINYQNSNGQWSHSPQAGNHIYDRDTALARVAGNEQTARLILKEFLAMLPEISSDIQQASLKKDKSALYQAVHKLAGSASNSGATSIHAKAMYLKAIMKRENQPEALIDDELLELLAHVENFVNHFKV</sequence>
<evidence type="ECO:0000256" key="2">
    <source>
        <dbReference type="ARBA" id="ARBA00004651"/>
    </source>
</evidence>
<keyword evidence="7 19" id="KW-0812">Transmembrane</keyword>
<dbReference type="Gene3D" id="1.10.287.130">
    <property type="match status" value="1"/>
</dbReference>
<comment type="subcellular location">
    <subcellularLocation>
        <location evidence="2">Cell membrane</location>
        <topology evidence="2">Multi-pass membrane protein</topology>
    </subcellularLocation>
</comment>